<protein>
    <recommendedName>
        <fullName evidence="1">MATH domain-containing protein</fullName>
    </recommendedName>
</protein>
<dbReference type="SUPFAM" id="SSF49599">
    <property type="entry name" value="TRAF domain-like"/>
    <property type="match status" value="4"/>
</dbReference>
<dbReference type="SMART" id="SM00061">
    <property type="entry name" value="MATH"/>
    <property type="match status" value="3"/>
</dbReference>
<dbReference type="Gene3D" id="2.60.210.10">
    <property type="entry name" value="Apoptosis, Tumor Necrosis Factor Receptor Associated Protein 2, Chain A"/>
    <property type="match status" value="4"/>
</dbReference>
<comment type="caution">
    <text evidence="2">The sequence shown here is derived from an EMBL/GenBank/DDBJ whole genome shotgun (WGS) entry which is preliminary data.</text>
</comment>
<feature type="domain" description="MATH" evidence="1">
    <location>
        <begin position="269"/>
        <end position="432"/>
    </location>
</feature>
<dbReference type="EMBL" id="RDQH01000339">
    <property type="protein sequence ID" value="RXH80061.1"/>
    <property type="molecule type" value="Genomic_DNA"/>
</dbReference>
<evidence type="ECO:0000313" key="3">
    <source>
        <dbReference type="Proteomes" id="UP000290289"/>
    </source>
</evidence>
<proteinExistence type="predicted"/>
<sequence length="603" mass="67701">MKVLLPTFTEKWFHAMMRYSGFDKLITLTSSTNPSNGYVIDDNCVIGAEVFVCKERRASKGESISMIKNAVMCKHVWKVENFSGLGTEYCESEPFNAGERKWKIVLNAKGYGTGTGTHISLYLELGDPKTLPRISLFSELSDPKKLAGSKVFAEFSLRIVDQMHAKHECFKGNNWFSTSNPSWGWPKFISLDTLNQACNGFLVKDACIVEAEMITGVVPLNRTHGVCGEGYLRSGGRGHCPWNCGSTIVSNYCTNFISGILRKISDAPPTHYTVKIQSVSLLTKKSVEKYESGDFEAGGHKWKLVFYPNGNKNRNVKEHISLYLVRSGSNALQVSSEVLFLLDQNNGNYTVFQGTNTFIQFTNINKLIVLIIVKHRLIFFYVCPVHCLEEKERCFHGMKPEWGFDQFLSHKVFNEASNGFLIDDTCVFGAEVFVSKESMTGKGECLSMVKDPVMYKNIWRIDNFSKLVAESYESKVFTAGDQKWKMQLYPKGKGNGIGTHLALYLALAEPKSLPPGCKIYAESTLRLLDQFATYVYVLIQNTCKLIILLVLVANHWFSASNSEWGWWRFITLGFLNQASMGLVSKDTCIVEAEVTVHGITSAL</sequence>
<feature type="domain" description="MATH" evidence="1">
    <location>
        <begin position="1"/>
        <end position="50"/>
    </location>
</feature>
<dbReference type="PANTHER" id="PTHR46162:SF2">
    <property type="entry name" value="ANKYRIN REPEAT-CONTAINING PROTEIN-RELATED"/>
    <property type="match status" value="1"/>
</dbReference>
<accession>A0A498IEQ3</accession>
<dbReference type="STRING" id="3750.A0A498IEQ3"/>
<feature type="domain" description="MATH" evidence="1">
    <location>
        <begin position="454"/>
        <end position="594"/>
    </location>
</feature>
<dbReference type="Proteomes" id="UP000290289">
    <property type="component" value="Chromosome 13"/>
</dbReference>
<keyword evidence="3" id="KW-1185">Reference proteome</keyword>
<dbReference type="PROSITE" id="PS50144">
    <property type="entry name" value="MATH"/>
    <property type="match status" value="4"/>
</dbReference>
<evidence type="ECO:0000313" key="2">
    <source>
        <dbReference type="EMBL" id="RXH80061.1"/>
    </source>
</evidence>
<organism evidence="2 3">
    <name type="scientific">Malus domestica</name>
    <name type="common">Apple</name>
    <name type="synonym">Pyrus malus</name>
    <dbReference type="NCBI Taxonomy" id="3750"/>
    <lineage>
        <taxon>Eukaryota</taxon>
        <taxon>Viridiplantae</taxon>
        <taxon>Streptophyta</taxon>
        <taxon>Embryophyta</taxon>
        <taxon>Tracheophyta</taxon>
        <taxon>Spermatophyta</taxon>
        <taxon>Magnoliopsida</taxon>
        <taxon>eudicotyledons</taxon>
        <taxon>Gunneridae</taxon>
        <taxon>Pentapetalae</taxon>
        <taxon>rosids</taxon>
        <taxon>fabids</taxon>
        <taxon>Rosales</taxon>
        <taxon>Rosaceae</taxon>
        <taxon>Amygdaloideae</taxon>
        <taxon>Maleae</taxon>
        <taxon>Malus</taxon>
    </lineage>
</organism>
<gene>
    <name evidence="2" type="ORF">DVH24_041208</name>
</gene>
<feature type="domain" description="MATH" evidence="1">
    <location>
        <begin position="72"/>
        <end position="213"/>
    </location>
</feature>
<dbReference type="CDD" id="cd00121">
    <property type="entry name" value="MATH"/>
    <property type="match status" value="3"/>
</dbReference>
<reference evidence="2 3" key="1">
    <citation type="submission" date="2018-10" db="EMBL/GenBank/DDBJ databases">
        <title>A high-quality apple genome assembly.</title>
        <authorList>
            <person name="Hu J."/>
        </authorList>
    </citation>
    <scope>NUCLEOTIDE SEQUENCE [LARGE SCALE GENOMIC DNA]</scope>
    <source>
        <strain evidence="3">cv. HFTH1</strain>
        <tissue evidence="2">Young leaf</tissue>
    </source>
</reference>
<dbReference type="PANTHER" id="PTHR46162">
    <property type="entry name" value="TRAF-LIKE FAMILY PROTEIN"/>
    <property type="match status" value="1"/>
</dbReference>
<evidence type="ECO:0000259" key="1">
    <source>
        <dbReference type="PROSITE" id="PS50144"/>
    </source>
</evidence>
<dbReference type="InterPro" id="IPR002083">
    <property type="entry name" value="MATH/TRAF_dom"/>
</dbReference>
<name>A0A498IEQ3_MALDO</name>
<dbReference type="AlphaFoldDB" id="A0A498IEQ3"/>
<dbReference type="Pfam" id="PF22486">
    <property type="entry name" value="MATH_2"/>
    <property type="match status" value="3"/>
</dbReference>
<dbReference type="InterPro" id="IPR008974">
    <property type="entry name" value="TRAF-like"/>
</dbReference>